<organism evidence="3 4">
    <name type="scientific">Pleurostoma richardsiae</name>
    <dbReference type="NCBI Taxonomy" id="41990"/>
    <lineage>
        <taxon>Eukaryota</taxon>
        <taxon>Fungi</taxon>
        <taxon>Dikarya</taxon>
        <taxon>Ascomycota</taxon>
        <taxon>Pezizomycotina</taxon>
        <taxon>Sordariomycetes</taxon>
        <taxon>Sordariomycetidae</taxon>
        <taxon>Calosphaeriales</taxon>
        <taxon>Pleurostomataceae</taxon>
        <taxon>Pleurostoma</taxon>
    </lineage>
</organism>
<name>A0AA38RDZ0_9PEZI</name>
<dbReference type="Gene3D" id="3.40.630.10">
    <property type="entry name" value="Zn peptidases"/>
    <property type="match status" value="1"/>
</dbReference>
<accession>A0AA38RDZ0</accession>
<evidence type="ECO:0000256" key="1">
    <source>
        <dbReference type="ARBA" id="ARBA00006247"/>
    </source>
</evidence>
<evidence type="ECO:0000313" key="3">
    <source>
        <dbReference type="EMBL" id="KAJ9144278.1"/>
    </source>
</evidence>
<reference evidence="3" key="1">
    <citation type="submission" date="2022-07" db="EMBL/GenBank/DDBJ databases">
        <title>Fungi with potential for degradation of polypropylene.</title>
        <authorList>
            <person name="Gostincar C."/>
        </authorList>
    </citation>
    <scope>NUCLEOTIDE SEQUENCE</scope>
    <source>
        <strain evidence="3">EXF-13308</strain>
    </source>
</reference>
<sequence>MELDLKDFVIVMRDGAELSGGLSGEPSEGGSPGYLAEIGDYVDSIADELWPVNKKVHDNPELGYEEYIAHEALTTFMKTQEGWSVTPSAYGIKTAWIAVYDTGKKGPVISFNAEMDALPGIGHACGHNLIAMASVSGALATASTMKARGIAGKVVLFGTPAEEGGGGKIALLKAGAYRDHKVDLNLISHPGIVADSALVRTTAYERFKVEYFGREAHAAASPWLGINALDGLITAYNALSVLRQQTMPGDIIQGYITHGGVAPNIIHAYAAGVFVARANTQARLAELKAKVDACFRAGAAASGATLKMTPEGAYADHVPNRVLGASYARHFNALHPEADIPLNQDVDEIKGESKASTDQGNISYAMPSLSPGFAIKPGPEGNGPHNPDFATAAGTRDAYERSLRVGKALAATAIDVLTQEGLLEEVKAEWRRDMKKQAPAGREGNVMSAVFN</sequence>
<evidence type="ECO:0000256" key="2">
    <source>
        <dbReference type="PIRNR" id="PIRNR037226"/>
    </source>
</evidence>
<dbReference type="GO" id="GO:0016805">
    <property type="term" value="F:dipeptidase activity"/>
    <property type="evidence" value="ECO:0007669"/>
    <property type="project" value="InterPro"/>
</dbReference>
<dbReference type="PANTHER" id="PTHR30575:SF4">
    <property type="entry name" value="PEPTIDASE M20 DOMAIN-CONTAINING PROTEIN 2"/>
    <property type="match status" value="1"/>
</dbReference>
<dbReference type="SUPFAM" id="SSF53187">
    <property type="entry name" value="Zn-dependent exopeptidases"/>
    <property type="match status" value="1"/>
</dbReference>
<gene>
    <name evidence="3" type="ORF">NKR23_g6048</name>
</gene>
<comment type="caution">
    <text evidence="3">The sequence shown here is derived from an EMBL/GenBank/DDBJ whole genome shotgun (WGS) entry which is preliminary data.</text>
</comment>
<dbReference type="AlphaFoldDB" id="A0AA38RDZ0"/>
<keyword evidence="4" id="KW-1185">Reference proteome</keyword>
<dbReference type="CDD" id="cd05672">
    <property type="entry name" value="M20_ACY1L2-like"/>
    <property type="match status" value="1"/>
</dbReference>
<proteinExistence type="inferred from homology"/>
<protein>
    <recommendedName>
        <fullName evidence="2">Peptidase M20 domain-containing protein 2</fullName>
    </recommendedName>
</protein>
<dbReference type="Pfam" id="PF01546">
    <property type="entry name" value="Peptidase_M20"/>
    <property type="match status" value="1"/>
</dbReference>
<dbReference type="InterPro" id="IPR052030">
    <property type="entry name" value="Peptidase_M20/M20A_hydrolases"/>
</dbReference>
<dbReference type="InterPro" id="IPR036264">
    <property type="entry name" value="Bact_exopeptidase_dim_dom"/>
</dbReference>
<dbReference type="SUPFAM" id="SSF55031">
    <property type="entry name" value="Bacterial exopeptidase dimerisation domain"/>
    <property type="match status" value="1"/>
</dbReference>
<comment type="similarity">
    <text evidence="1 2">Belongs to the peptidase M20A family.</text>
</comment>
<dbReference type="PIRSF" id="PIRSF037226">
    <property type="entry name" value="Amidohydrolase_ACY1L2_prd"/>
    <property type="match status" value="1"/>
</dbReference>
<dbReference type="EMBL" id="JANBVO010000017">
    <property type="protein sequence ID" value="KAJ9144278.1"/>
    <property type="molecule type" value="Genomic_DNA"/>
</dbReference>
<dbReference type="FunFam" id="3.30.70.360:FF:000004">
    <property type="entry name" value="Peptidase M20 domain-containing protein 2"/>
    <property type="match status" value="1"/>
</dbReference>
<evidence type="ECO:0000313" key="4">
    <source>
        <dbReference type="Proteomes" id="UP001174694"/>
    </source>
</evidence>
<dbReference type="Proteomes" id="UP001174694">
    <property type="component" value="Unassembled WGS sequence"/>
</dbReference>
<dbReference type="PANTHER" id="PTHR30575">
    <property type="entry name" value="PEPTIDASE M20"/>
    <property type="match status" value="1"/>
</dbReference>
<dbReference type="InterPro" id="IPR017144">
    <property type="entry name" value="Xaa-Arg_dipeptidase"/>
</dbReference>
<dbReference type="InterPro" id="IPR002933">
    <property type="entry name" value="Peptidase_M20"/>
</dbReference>
<dbReference type="Gene3D" id="3.30.70.360">
    <property type="match status" value="1"/>
</dbReference>